<accession>A0A8W7P5J9</accession>
<sequence>MLRHRAIVCYRLSVFIRSDRSSDSSEYSPDSTALDSKEEEERGGLPVSSSSSSESRLLDVHNAPERALARVVLTTVVVRPTTDADNLLQRARSATERGKCPRLGAALEPWRRYSERSRYRPTAGRLNDSGGPIRAYLGSDIEHNGRFRWDRAVTLFLLAGLVRASLGSVRWHRIFLLLPLVRLLLLLGLFALLLLFDRFKSRIVGIL</sequence>
<keyword evidence="2" id="KW-0472">Membrane</keyword>
<reference evidence="3" key="1">
    <citation type="submission" date="2022-08" db="UniProtKB">
        <authorList>
            <consortium name="EnsemblMetazoa"/>
        </authorList>
    </citation>
    <scope>IDENTIFICATION</scope>
</reference>
<dbReference type="Proteomes" id="UP000075882">
    <property type="component" value="Unassembled WGS sequence"/>
</dbReference>
<evidence type="ECO:0000313" key="3">
    <source>
        <dbReference type="EnsemblMetazoa" id="ACOM025948-PA.1"/>
    </source>
</evidence>
<protein>
    <submittedName>
        <fullName evidence="3">Uncharacterized protein</fullName>
    </submittedName>
</protein>
<dbReference type="AlphaFoldDB" id="A0A8W7P5J9"/>
<organism evidence="3">
    <name type="scientific">Anopheles coluzzii</name>
    <name type="common">African malaria mosquito</name>
    <dbReference type="NCBI Taxonomy" id="1518534"/>
    <lineage>
        <taxon>Eukaryota</taxon>
        <taxon>Metazoa</taxon>
        <taxon>Ecdysozoa</taxon>
        <taxon>Arthropoda</taxon>
        <taxon>Hexapoda</taxon>
        <taxon>Insecta</taxon>
        <taxon>Pterygota</taxon>
        <taxon>Neoptera</taxon>
        <taxon>Endopterygota</taxon>
        <taxon>Diptera</taxon>
        <taxon>Nematocera</taxon>
        <taxon>Culicoidea</taxon>
        <taxon>Culicidae</taxon>
        <taxon>Anophelinae</taxon>
        <taxon>Anopheles</taxon>
    </lineage>
</organism>
<dbReference type="EnsemblMetazoa" id="ACOM025948-RA">
    <property type="protein sequence ID" value="ACOM025948-PA.1"/>
    <property type="gene ID" value="ACOM025948"/>
</dbReference>
<name>A0A8W7P5J9_ANOCL</name>
<proteinExistence type="predicted"/>
<evidence type="ECO:0000256" key="2">
    <source>
        <dbReference type="SAM" id="Phobius"/>
    </source>
</evidence>
<evidence type="ECO:0000256" key="1">
    <source>
        <dbReference type="SAM" id="MobiDB-lite"/>
    </source>
</evidence>
<keyword evidence="2" id="KW-0812">Transmembrane</keyword>
<feature type="transmembrane region" description="Helical" evidence="2">
    <location>
        <begin position="175"/>
        <end position="196"/>
    </location>
</feature>
<feature type="transmembrane region" description="Helical" evidence="2">
    <location>
        <begin position="152"/>
        <end position="169"/>
    </location>
</feature>
<keyword evidence="2" id="KW-1133">Transmembrane helix</keyword>
<feature type="region of interest" description="Disordered" evidence="1">
    <location>
        <begin position="21"/>
        <end position="58"/>
    </location>
</feature>